<feature type="binding site" evidence="12">
    <location>
        <position position="260"/>
    </location>
    <ligand>
        <name>ATP</name>
        <dbReference type="ChEBI" id="CHEBI:30616"/>
    </ligand>
</feature>
<dbReference type="InterPro" id="IPR008271">
    <property type="entry name" value="Ser/Thr_kinase_AS"/>
</dbReference>
<evidence type="ECO:0000256" key="7">
    <source>
        <dbReference type="ARBA" id="ARBA00022840"/>
    </source>
</evidence>
<dbReference type="PROSITE" id="PS00108">
    <property type="entry name" value="PROTEIN_KINASE_ST"/>
    <property type="match status" value="1"/>
</dbReference>
<dbReference type="InterPro" id="IPR011009">
    <property type="entry name" value="Kinase-like_dom_sf"/>
</dbReference>
<keyword evidence="2" id="KW-0808">Transferase</keyword>
<dbReference type="InterPro" id="IPR001480">
    <property type="entry name" value="Bulb-type_lectin_dom"/>
</dbReference>
<gene>
    <name evidence="15" type="ORF">TIFTF001_034056</name>
</gene>
<dbReference type="SUPFAM" id="SSF56112">
    <property type="entry name" value="Protein kinase-like (PK-like)"/>
    <property type="match status" value="1"/>
</dbReference>
<dbReference type="GO" id="GO:0016020">
    <property type="term" value="C:membrane"/>
    <property type="evidence" value="ECO:0007669"/>
    <property type="project" value="UniProtKB-SubCell"/>
</dbReference>
<dbReference type="Proteomes" id="UP001187192">
    <property type="component" value="Unassembled WGS sequence"/>
</dbReference>
<dbReference type="InterPro" id="IPR000719">
    <property type="entry name" value="Prot_kinase_dom"/>
</dbReference>
<organism evidence="15 16">
    <name type="scientific">Ficus carica</name>
    <name type="common">Common fig</name>
    <dbReference type="NCBI Taxonomy" id="3494"/>
    <lineage>
        <taxon>Eukaryota</taxon>
        <taxon>Viridiplantae</taxon>
        <taxon>Streptophyta</taxon>
        <taxon>Embryophyta</taxon>
        <taxon>Tracheophyta</taxon>
        <taxon>Spermatophyta</taxon>
        <taxon>Magnoliopsida</taxon>
        <taxon>eudicotyledons</taxon>
        <taxon>Gunneridae</taxon>
        <taxon>Pentapetalae</taxon>
        <taxon>rosids</taxon>
        <taxon>fabids</taxon>
        <taxon>Rosales</taxon>
        <taxon>Moraceae</taxon>
        <taxon>Ficeae</taxon>
        <taxon>Ficus</taxon>
    </lineage>
</organism>
<evidence type="ECO:0000259" key="14">
    <source>
        <dbReference type="PROSITE" id="PS50011"/>
    </source>
</evidence>
<dbReference type="InterPro" id="IPR017441">
    <property type="entry name" value="Protein_kinase_ATP_BS"/>
</dbReference>
<evidence type="ECO:0000256" key="10">
    <source>
        <dbReference type="ARBA" id="ARBA00023157"/>
    </source>
</evidence>
<feature type="region of interest" description="Disordered" evidence="13">
    <location>
        <begin position="558"/>
        <end position="590"/>
    </location>
</feature>
<proteinExistence type="predicted"/>
<dbReference type="Gene3D" id="3.30.200.20">
    <property type="entry name" value="Phosphorylase Kinase, domain 1"/>
    <property type="match status" value="1"/>
</dbReference>
<dbReference type="SMART" id="SM00220">
    <property type="entry name" value="S_TKc"/>
    <property type="match status" value="1"/>
</dbReference>
<evidence type="ECO:0000256" key="5">
    <source>
        <dbReference type="ARBA" id="ARBA00022741"/>
    </source>
</evidence>
<dbReference type="AlphaFoldDB" id="A0AA88E0G1"/>
<feature type="domain" description="Protein kinase" evidence="14">
    <location>
        <begin position="232"/>
        <end position="455"/>
    </location>
</feature>
<evidence type="ECO:0000256" key="12">
    <source>
        <dbReference type="PROSITE-ProRule" id="PRU10141"/>
    </source>
</evidence>
<evidence type="ECO:0000256" key="8">
    <source>
        <dbReference type="ARBA" id="ARBA00022989"/>
    </source>
</evidence>
<keyword evidence="3" id="KW-0812">Transmembrane</keyword>
<protein>
    <recommendedName>
        <fullName evidence="14">Protein kinase domain-containing protein</fullName>
    </recommendedName>
</protein>
<evidence type="ECO:0000313" key="16">
    <source>
        <dbReference type="Proteomes" id="UP001187192"/>
    </source>
</evidence>
<dbReference type="Pfam" id="PF01453">
    <property type="entry name" value="B_lectin"/>
    <property type="match status" value="1"/>
</dbReference>
<sequence>MGNRDKPLHLEDTGNMVLRNSDGDVLWRSFDSPTDTLLPEQPLTSDNTLRLIYDNFQFSSVYWPMPVDRRIQLDPSSKVPNAMLDYLGNFSSSDGFSILSNYYGVKIQRMLRIDSDGNLRLYSRKNQGEKWAVTWQIFKAKRSLASSIYPTPSSTGMITASTRTTPYKLALIYVWSRVTVWDSNTVEVICIICVRLLLVRARKSSREDTGTEALAATGFKRFSFDELKKANRGFAEEIGRGAGGVVYKAILSDFGIAAIKRLGETYQGEAEFLAEGKHRLLVYEYLEHGSLKKNLSTKVLDWKRRYEIALGTARGLAYLHEECLEWVLHCDVKPENILVGSDYQPKVADFGLSKLLNRGGRCKASFSKIRGTRGYMAPEWVTNKSITSKVYVYSYGIVVLEMLSGRSPIVNEEDDGIVDTQSRALVASVREKVNEIGDGNNMEYSCVGKIMESWIEGEYDKEKMRVLSRLQVELIDNSGSLPATLLGGTAEKLLCCSANDPMNNTSEVIKSAQETLSTNKEYIVFIKSTKCQQQGAPKTIFTIYSIFNYTPTKSAHVRNESASTASDKHISNATDEQELASSQIKLSDQT</sequence>
<dbReference type="EMBL" id="BTGU01000205">
    <property type="protein sequence ID" value="GMN64993.1"/>
    <property type="molecule type" value="Genomic_DNA"/>
</dbReference>
<dbReference type="PANTHER" id="PTHR47974">
    <property type="entry name" value="OS07G0415500 PROTEIN"/>
    <property type="match status" value="1"/>
</dbReference>
<dbReference type="PANTHER" id="PTHR47974:SF3">
    <property type="entry name" value="RECEPTOR-LIKE SERINE_THREONINE-PROTEIN KINASE"/>
    <property type="match status" value="1"/>
</dbReference>
<evidence type="ECO:0000256" key="1">
    <source>
        <dbReference type="ARBA" id="ARBA00004167"/>
    </source>
</evidence>
<keyword evidence="7 12" id="KW-0067">ATP-binding</keyword>
<evidence type="ECO:0000256" key="13">
    <source>
        <dbReference type="SAM" id="MobiDB-lite"/>
    </source>
</evidence>
<evidence type="ECO:0000256" key="2">
    <source>
        <dbReference type="ARBA" id="ARBA00022679"/>
    </source>
</evidence>
<evidence type="ECO:0000313" key="15">
    <source>
        <dbReference type="EMBL" id="GMN64993.1"/>
    </source>
</evidence>
<dbReference type="FunFam" id="1.10.510.10:FF:001424">
    <property type="entry name" value="Protein kinase superfamily protein"/>
    <property type="match status" value="1"/>
</dbReference>
<evidence type="ECO:0000256" key="3">
    <source>
        <dbReference type="ARBA" id="ARBA00022692"/>
    </source>
</evidence>
<dbReference type="Gene3D" id="1.10.510.10">
    <property type="entry name" value="Transferase(Phosphotransferase) domain 1"/>
    <property type="match status" value="1"/>
</dbReference>
<dbReference type="InterPro" id="IPR036426">
    <property type="entry name" value="Bulb-type_lectin_dom_sf"/>
</dbReference>
<accession>A0AA88E0G1</accession>
<keyword evidence="6" id="KW-0418">Kinase</keyword>
<keyword evidence="8" id="KW-1133">Transmembrane helix</keyword>
<keyword evidence="16" id="KW-1185">Reference proteome</keyword>
<keyword evidence="11" id="KW-0325">Glycoprotein</keyword>
<evidence type="ECO:0000256" key="6">
    <source>
        <dbReference type="ARBA" id="ARBA00022777"/>
    </source>
</evidence>
<feature type="compositionally biased region" description="Polar residues" evidence="13">
    <location>
        <begin position="560"/>
        <end position="590"/>
    </location>
</feature>
<keyword evidence="5 12" id="KW-0547">Nucleotide-binding</keyword>
<keyword evidence="4" id="KW-0732">Signal</keyword>
<name>A0AA88E0G1_FICCA</name>
<dbReference type="Pfam" id="PF00069">
    <property type="entry name" value="Pkinase"/>
    <property type="match status" value="1"/>
</dbReference>
<evidence type="ECO:0000256" key="4">
    <source>
        <dbReference type="ARBA" id="ARBA00022729"/>
    </source>
</evidence>
<reference evidence="15" key="1">
    <citation type="submission" date="2023-07" db="EMBL/GenBank/DDBJ databases">
        <title>draft genome sequence of fig (Ficus carica).</title>
        <authorList>
            <person name="Takahashi T."/>
            <person name="Nishimura K."/>
        </authorList>
    </citation>
    <scope>NUCLEOTIDE SEQUENCE</scope>
</reference>
<dbReference type="GO" id="GO:0005524">
    <property type="term" value="F:ATP binding"/>
    <property type="evidence" value="ECO:0007669"/>
    <property type="project" value="UniProtKB-UniRule"/>
</dbReference>
<dbReference type="PROSITE" id="PS50011">
    <property type="entry name" value="PROTEIN_KINASE_DOM"/>
    <property type="match status" value="1"/>
</dbReference>
<dbReference type="SUPFAM" id="SSF51110">
    <property type="entry name" value="alpha-D-mannose-specific plant lectins"/>
    <property type="match status" value="1"/>
</dbReference>
<comment type="subcellular location">
    <subcellularLocation>
        <location evidence="1">Membrane</location>
        <topology evidence="1">Single-pass membrane protein</topology>
    </subcellularLocation>
</comment>
<dbReference type="PROSITE" id="PS00107">
    <property type="entry name" value="PROTEIN_KINASE_ATP"/>
    <property type="match status" value="1"/>
</dbReference>
<keyword evidence="9" id="KW-0472">Membrane</keyword>
<keyword evidence="10" id="KW-1015">Disulfide bond</keyword>
<evidence type="ECO:0000256" key="9">
    <source>
        <dbReference type="ARBA" id="ARBA00023136"/>
    </source>
</evidence>
<comment type="caution">
    <text evidence="15">The sequence shown here is derived from an EMBL/GenBank/DDBJ whole genome shotgun (WGS) entry which is preliminary data.</text>
</comment>
<dbReference type="GO" id="GO:0004672">
    <property type="term" value="F:protein kinase activity"/>
    <property type="evidence" value="ECO:0007669"/>
    <property type="project" value="InterPro"/>
</dbReference>
<evidence type="ECO:0000256" key="11">
    <source>
        <dbReference type="ARBA" id="ARBA00023180"/>
    </source>
</evidence>